<dbReference type="InterPro" id="IPR036396">
    <property type="entry name" value="Cyt_P450_sf"/>
</dbReference>
<dbReference type="GO" id="GO:0020037">
    <property type="term" value="F:heme binding"/>
    <property type="evidence" value="ECO:0007669"/>
    <property type="project" value="InterPro"/>
</dbReference>
<dbReference type="SUPFAM" id="SSF48264">
    <property type="entry name" value="Cytochrome P450"/>
    <property type="match status" value="1"/>
</dbReference>
<keyword evidence="10" id="KW-1185">Reference proteome</keyword>
<evidence type="ECO:0000256" key="6">
    <source>
        <dbReference type="ARBA" id="ARBA00023033"/>
    </source>
</evidence>
<dbReference type="PROSITE" id="PS00086">
    <property type="entry name" value="CYTOCHROME_P450"/>
    <property type="match status" value="1"/>
</dbReference>
<dbReference type="PRINTS" id="PR00385">
    <property type="entry name" value="P450"/>
</dbReference>
<dbReference type="GO" id="GO:0008395">
    <property type="term" value="F:steroid hydroxylase activity"/>
    <property type="evidence" value="ECO:0007669"/>
    <property type="project" value="TreeGrafter"/>
</dbReference>
<evidence type="ECO:0000256" key="8">
    <source>
        <dbReference type="RuleBase" id="RU000461"/>
    </source>
</evidence>
<organism evidence="9 10">
    <name type="scientific">Homarus americanus</name>
    <name type="common">American lobster</name>
    <dbReference type="NCBI Taxonomy" id="6706"/>
    <lineage>
        <taxon>Eukaryota</taxon>
        <taxon>Metazoa</taxon>
        <taxon>Ecdysozoa</taxon>
        <taxon>Arthropoda</taxon>
        <taxon>Crustacea</taxon>
        <taxon>Multicrustacea</taxon>
        <taxon>Malacostraca</taxon>
        <taxon>Eumalacostraca</taxon>
        <taxon>Eucarida</taxon>
        <taxon>Decapoda</taxon>
        <taxon>Pleocyemata</taxon>
        <taxon>Astacidea</taxon>
        <taxon>Nephropoidea</taxon>
        <taxon>Nephropidae</taxon>
        <taxon>Homarus</taxon>
    </lineage>
</organism>
<name>A0A8J5K0W5_HOMAM</name>
<dbReference type="GO" id="GO:0005506">
    <property type="term" value="F:iron ion binding"/>
    <property type="evidence" value="ECO:0007669"/>
    <property type="project" value="InterPro"/>
</dbReference>
<dbReference type="Pfam" id="PF00067">
    <property type="entry name" value="p450"/>
    <property type="match status" value="1"/>
</dbReference>
<dbReference type="GO" id="GO:0016712">
    <property type="term" value="F:oxidoreductase activity, acting on paired donors, with incorporation or reduction of molecular oxygen, reduced flavin or flavoprotein as one donor, and incorporation of one atom of oxygen"/>
    <property type="evidence" value="ECO:0007669"/>
    <property type="project" value="TreeGrafter"/>
</dbReference>
<dbReference type="InterPro" id="IPR017972">
    <property type="entry name" value="Cyt_P450_CS"/>
</dbReference>
<keyword evidence="7 8" id="KW-0349">Heme</keyword>
<evidence type="ECO:0000256" key="7">
    <source>
        <dbReference type="PIRSR" id="PIRSR602401-1"/>
    </source>
</evidence>
<evidence type="ECO:0000313" key="9">
    <source>
        <dbReference type="EMBL" id="KAG7162984.1"/>
    </source>
</evidence>
<evidence type="ECO:0000256" key="3">
    <source>
        <dbReference type="ARBA" id="ARBA00022723"/>
    </source>
</evidence>
<keyword evidence="4 8" id="KW-0560">Oxidoreductase</keyword>
<dbReference type="GO" id="GO:0006082">
    <property type="term" value="P:organic acid metabolic process"/>
    <property type="evidence" value="ECO:0007669"/>
    <property type="project" value="TreeGrafter"/>
</dbReference>
<comment type="cofactor">
    <cofactor evidence="1 7">
        <name>heme</name>
        <dbReference type="ChEBI" id="CHEBI:30413"/>
    </cofactor>
</comment>
<dbReference type="PANTHER" id="PTHR24300:SF413">
    <property type="entry name" value="CYTOCHROME P450 18A1"/>
    <property type="match status" value="1"/>
</dbReference>
<comment type="caution">
    <text evidence="9">The sequence shown here is derived from an EMBL/GenBank/DDBJ whole genome shotgun (WGS) entry which is preliminary data.</text>
</comment>
<keyword evidence="3 7" id="KW-0479">Metal-binding</keyword>
<dbReference type="PANTHER" id="PTHR24300">
    <property type="entry name" value="CYTOCHROME P450 508A4-RELATED"/>
    <property type="match status" value="1"/>
</dbReference>
<dbReference type="GO" id="GO:0005737">
    <property type="term" value="C:cytoplasm"/>
    <property type="evidence" value="ECO:0007669"/>
    <property type="project" value="TreeGrafter"/>
</dbReference>
<evidence type="ECO:0000256" key="2">
    <source>
        <dbReference type="ARBA" id="ARBA00010617"/>
    </source>
</evidence>
<dbReference type="EMBL" id="JAHLQT010026502">
    <property type="protein sequence ID" value="KAG7162984.1"/>
    <property type="molecule type" value="Genomic_DNA"/>
</dbReference>
<evidence type="ECO:0000313" key="10">
    <source>
        <dbReference type="Proteomes" id="UP000747542"/>
    </source>
</evidence>
<dbReference type="PRINTS" id="PR00463">
    <property type="entry name" value="EP450I"/>
</dbReference>
<dbReference type="GO" id="GO:0006805">
    <property type="term" value="P:xenobiotic metabolic process"/>
    <property type="evidence" value="ECO:0007669"/>
    <property type="project" value="TreeGrafter"/>
</dbReference>
<evidence type="ECO:0000256" key="4">
    <source>
        <dbReference type="ARBA" id="ARBA00023002"/>
    </source>
</evidence>
<keyword evidence="6 8" id="KW-0503">Monooxygenase</keyword>
<dbReference type="AlphaFoldDB" id="A0A8J5K0W5"/>
<gene>
    <name evidence="9" type="primary">Cyp18a1-L</name>
    <name evidence="9" type="ORF">Hamer_G002018</name>
</gene>
<sequence>MGIKGKNDCVGDGWRAGQAVGLRLWLHPLDLAGPGGYIGGRRVKLGSVIKSKMLGVYIFRWLCELLEVVVLQYVCHVLVFITVLLGTRYYLGSHAHPLPPGPWGVPVLGYLPFLNKDIHIAFMNLARKFGSVYRLSFGNKMLVVLTDPKIIRDAFKREEFHARPSSALYDMFDGYGLVNTSGVTWRDQRRFLHERLRALGMKTTGPGREQMEVRIMSEVECLLQCLATGKGKAMEVGELLCNASTNVMCSLLMSVRFRPNNPNFLRFMELHDEGFKLFLKCDITSYLPVCKYFPSVNENFQKLIQSRDESGEMIRNIIKERRETFDPSHTGDILDCYLLEEHRAKEEGRVLFEGKDFDRQLVQVMADMFSAGEETVKTCLLWALVYLLRHPKVMHKVQDELDAVVGRSRMPILDDQQHLPYTEATLCEVLRRSTVVPLGTSHATTRDTTLGGYTIPKGATVIPLIYACHMDSQLWEDPERFEPARFIDAEGRVKKPEQFIPFGVGRRMCLGNVLARSELFLFFTSILHVFNLAKPEDEPLPSMEGNLATTYTPKPFKLSFIPREVSKIGNIDMQSHELRTAGL</sequence>
<proteinExistence type="inferred from homology"/>
<comment type="similarity">
    <text evidence="2 8">Belongs to the cytochrome P450 family.</text>
</comment>
<reference evidence="9" key="1">
    <citation type="journal article" date="2021" name="Sci. Adv.">
        <title>The American lobster genome reveals insights on longevity, neural, and immune adaptations.</title>
        <authorList>
            <person name="Polinski J.M."/>
            <person name="Zimin A.V."/>
            <person name="Clark K.F."/>
            <person name="Kohn A.B."/>
            <person name="Sadowski N."/>
            <person name="Timp W."/>
            <person name="Ptitsyn A."/>
            <person name="Khanna P."/>
            <person name="Romanova D.Y."/>
            <person name="Williams P."/>
            <person name="Greenwood S.J."/>
            <person name="Moroz L.L."/>
            <person name="Walt D.R."/>
            <person name="Bodnar A.G."/>
        </authorList>
    </citation>
    <scope>NUCLEOTIDE SEQUENCE</scope>
    <source>
        <strain evidence="9">GMGI-L3</strain>
    </source>
</reference>
<accession>A0A8J5K0W5</accession>
<dbReference type="InterPro" id="IPR002401">
    <property type="entry name" value="Cyt_P450_E_grp-I"/>
</dbReference>
<evidence type="ECO:0000256" key="1">
    <source>
        <dbReference type="ARBA" id="ARBA00001971"/>
    </source>
</evidence>
<dbReference type="Proteomes" id="UP000747542">
    <property type="component" value="Unassembled WGS sequence"/>
</dbReference>
<dbReference type="InterPro" id="IPR050182">
    <property type="entry name" value="Cytochrome_P450_fam2"/>
</dbReference>
<dbReference type="FunFam" id="1.10.630.10:FF:000036">
    <property type="entry name" value="CYtochrome P450 family"/>
    <property type="match status" value="1"/>
</dbReference>
<dbReference type="InterPro" id="IPR001128">
    <property type="entry name" value="Cyt_P450"/>
</dbReference>
<evidence type="ECO:0000256" key="5">
    <source>
        <dbReference type="ARBA" id="ARBA00023004"/>
    </source>
</evidence>
<keyword evidence="5 7" id="KW-0408">Iron</keyword>
<dbReference type="Gene3D" id="1.10.630.10">
    <property type="entry name" value="Cytochrome P450"/>
    <property type="match status" value="1"/>
</dbReference>
<feature type="binding site" description="axial binding residue" evidence="7">
    <location>
        <position position="509"/>
    </location>
    <ligand>
        <name>heme</name>
        <dbReference type="ChEBI" id="CHEBI:30413"/>
    </ligand>
    <ligandPart>
        <name>Fe</name>
        <dbReference type="ChEBI" id="CHEBI:18248"/>
    </ligandPart>
</feature>
<protein>
    <submittedName>
        <fullName evidence="9">Cytochrome P450 18a1-like</fullName>
    </submittedName>
</protein>